<sequence>MIRLLDLPDAAKDALGTGKITMGKARALLSLSTESEQLDVLRSMLGEGMTTRQVEAAVQVRMHRAPKPKAADVQYLESELRTTLGTKVTISKRGDKGTIVVDFYSNEELENLVARLRRLG</sequence>
<keyword evidence="1" id="KW-0238">DNA-binding</keyword>
<feature type="domain" description="ParB/Spo0J HTH" evidence="2">
    <location>
        <begin position="1"/>
        <end position="59"/>
    </location>
</feature>
<dbReference type="GO" id="GO:0007059">
    <property type="term" value="P:chromosome segregation"/>
    <property type="evidence" value="ECO:0007669"/>
    <property type="project" value="TreeGrafter"/>
</dbReference>
<dbReference type="Gene3D" id="1.10.10.2830">
    <property type="match status" value="1"/>
</dbReference>
<accession>A0A1F6M774</accession>
<evidence type="ECO:0000259" key="3">
    <source>
        <dbReference type="Pfam" id="PF23552"/>
    </source>
</evidence>
<dbReference type="Pfam" id="PF17762">
    <property type="entry name" value="HTH_ParB"/>
    <property type="match status" value="1"/>
</dbReference>
<dbReference type="PANTHER" id="PTHR33375:SF1">
    <property type="entry name" value="CHROMOSOME-PARTITIONING PROTEIN PARB-RELATED"/>
    <property type="match status" value="1"/>
</dbReference>
<evidence type="ECO:0000313" key="4">
    <source>
        <dbReference type="EMBL" id="OGH67465.1"/>
    </source>
</evidence>
<dbReference type="Proteomes" id="UP000176532">
    <property type="component" value="Unassembled WGS sequence"/>
</dbReference>
<proteinExistence type="predicted"/>
<dbReference type="EMBL" id="MFQD01000046">
    <property type="protein sequence ID" value="OGH67465.1"/>
    <property type="molecule type" value="Genomic_DNA"/>
</dbReference>
<dbReference type="GO" id="GO:0003677">
    <property type="term" value="F:DNA binding"/>
    <property type="evidence" value="ECO:0007669"/>
    <property type="project" value="UniProtKB-KW"/>
</dbReference>
<feature type="domain" description="ParB C-terminal dimerisation" evidence="3">
    <location>
        <begin position="69"/>
        <end position="117"/>
    </location>
</feature>
<dbReference type="InterPro" id="IPR041468">
    <property type="entry name" value="HTH_ParB/Spo0J"/>
</dbReference>
<evidence type="ECO:0000259" key="2">
    <source>
        <dbReference type="Pfam" id="PF17762"/>
    </source>
</evidence>
<dbReference type="InterPro" id="IPR050336">
    <property type="entry name" value="Chromosome_partition/occlusion"/>
</dbReference>
<evidence type="ECO:0000256" key="1">
    <source>
        <dbReference type="ARBA" id="ARBA00023125"/>
    </source>
</evidence>
<reference evidence="4 5" key="1">
    <citation type="journal article" date="2016" name="Nat. Commun.">
        <title>Thousands of microbial genomes shed light on interconnected biogeochemical processes in an aquifer system.</title>
        <authorList>
            <person name="Anantharaman K."/>
            <person name="Brown C.T."/>
            <person name="Hug L.A."/>
            <person name="Sharon I."/>
            <person name="Castelle C.J."/>
            <person name="Probst A.J."/>
            <person name="Thomas B.C."/>
            <person name="Singh A."/>
            <person name="Wilkins M.J."/>
            <person name="Karaoz U."/>
            <person name="Brodie E.L."/>
            <person name="Williams K.H."/>
            <person name="Hubbard S.S."/>
            <person name="Banfield J.F."/>
        </authorList>
    </citation>
    <scope>NUCLEOTIDE SEQUENCE [LARGE SCALE GENOMIC DNA]</scope>
</reference>
<dbReference type="STRING" id="1798682.A3C15_04230"/>
<organism evidence="4 5">
    <name type="scientific">Candidatus Magasanikbacteria bacterium RIFCSPHIGHO2_02_FULL_50_9b</name>
    <dbReference type="NCBI Taxonomy" id="1798682"/>
    <lineage>
        <taxon>Bacteria</taxon>
        <taxon>Candidatus Magasanikiibacteriota</taxon>
    </lineage>
</organism>
<dbReference type="SUPFAM" id="SSF109709">
    <property type="entry name" value="KorB DNA-binding domain-like"/>
    <property type="match status" value="1"/>
</dbReference>
<comment type="caution">
    <text evidence="4">The sequence shown here is derived from an EMBL/GenBank/DDBJ whole genome shotgun (WGS) entry which is preliminary data.</text>
</comment>
<name>A0A1F6M774_9BACT</name>
<evidence type="ECO:0000313" key="5">
    <source>
        <dbReference type="Proteomes" id="UP000176532"/>
    </source>
</evidence>
<dbReference type="PANTHER" id="PTHR33375">
    <property type="entry name" value="CHROMOSOME-PARTITIONING PROTEIN PARB-RELATED"/>
    <property type="match status" value="1"/>
</dbReference>
<dbReference type="GO" id="GO:0005694">
    <property type="term" value="C:chromosome"/>
    <property type="evidence" value="ECO:0007669"/>
    <property type="project" value="TreeGrafter"/>
</dbReference>
<dbReference type="AlphaFoldDB" id="A0A1F6M774"/>
<protein>
    <submittedName>
        <fullName evidence="4">Uncharacterized protein</fullName>
    </submittedName>
</protein>
<gene>
    <name evidence="4" type="ORF">A3C15_04230</name>
</gene>
<dbReference type="InterPro" id="IPR057240">
    <property type="entry name" value="ParB_dimer_C"/>
</dbReference>
<dbReference type="Pfam" id="PF23552">
    <property type="entry name" value="ParB_C"/>
    <property type="match status" value="1"/>
</dbReference>